<protein>
    <submittedName>
        <fullName evidence="2">(northern house mosquito) hypothetical protein</fullName>
    </submittedName>
</protein>
<organism evidence="2">
    <name type="scientific">Culex pipiens</name>
    <name type="common">House mosquito</name>
    <dbReference type="NCBI Taxonomy" id="7175"/>
    <lineage>
        <taxon>Eukaryota</taxon>
        <taxon>Metazoa</taxon>
        <taxon>Ecdysozoa</taxon>
        <taxon>Arthropoda</taxon>
        <taxon>Hexapoda</taxon>
        <taxon>Insecta</taxon>
        <taxon>Pterygota</taxon>
        <taxon>Neoptera</taxon>
        <taxon>Endopterygota</taxon>
        <taxon>Diptera</taxon>
        <taxon>Nematocera</taxon>
        <taxon>Culicoidea</taxon>
        <taxon>Culicidae</taxon>
        <taxon>Culicinae</taxon>
        <taxon>Culicini</taxon>
        <taxon>Culex</taxon>
        <taxon>Culex</taxon>
    </lineage>
</organism>
<feature type="region of interest" description="Disordered" evidence="1">
    <location>
        <begin position="187"/>
        <end position="241"/>
    </location>
</feature>
<dbReference type="EMBL" id="HBUE01157329">
    <property type="protein sequence ID" value="CAG6508403.1"/>
    <property type="molecule type" value="Transcribed_RNA"/>
</dbReference>
<accession>A0A8D8NC24</accession>
<dbReference type="EMBL" id="HBUE01262444">
    <property type="protein sequence ID" value="CAG6559760.1"/>
    <property type="molecule type" value="Transcribed_RNA"/>
</dbReference>
<evidence type="ECO:0000256" key="1">
    <source>
        <dbReference type="SAM" id="MobiDB-lite"/>
    </source>
</evidence>
<dbReference type="EMBL" id="HBUE01262445">
    <property type="protein sequence ID" value="CAG6559761.1"/>
    <property type="molecule type" value="Transcribed_RNA"/>
</dbReference>
<proteinExistence type="predicted"/>
<dbReference type="Gene3D" id="3.10.20.10">
    <property type="match status" value="1"/>
</dbReference>
<dbReference type="EMBL" id="HBUE01157331">
    <property type="protein sequence ID" value="CAG6508405.1"/>
    <property type="molecule type" value="Transcribed_RNA"/>
</dbReference>
<evidence type="ECO:0000313" key="2">
    <source>
        <dbReference type="EMBL" id="CAG6559761.1"/>
    </source>
</evidence>
<reference evidence="2" key="1">
    <citation type="submission" date="2021-05" db="EMBL/GenBank/DDBJ databases">
        <authorList>
            <person name="Alioto T."/>
            <person name="Alioto T."/>
            <person name="Gomez Garrido J."/>
        </authorList>
    </citation>
    <scope>NUCLEOTIDE SEQUENCE</scope>
</reference>
<dbReference type="EMBL" id="HBUE01157330">
    <property type="protein sequence ID" value="CAG6508404.1"/>
    <property type="molecule type" value="Transcribed_RNA"/>
</dbReference>
<dbReference type="EMBL" id="HBUE01262446">
    <property type="protein sequence ID" value="CAG6559762.1"/>
    <property type="molecule type" value="Transcribed_RNA"/>
</dbReference>
<sequence>MELFNICSADRKIREVVAAEPTILGLKKAAFQLLKKPILALVMEASGFKVSNDQVLKLIKHNIVMVLTLNEIWTEAEVEHSTLGCVQQQQQTKTEARVTEQSDNEELVDVIVPDEEFDETDENENLSLQNTSELQAKHTPAKNISIELQHLAEVTPSTSNKESQPCEQFGDEDLDVTTNVNESAPLLNAPELNDQTSEQSPLLGDVSPSSNQSTKGSASGQQLEQEPCTSGKSPKRSQQQAVKLGTKLNEISLSPGPGLIAVDLGSSQCAYYVFADSARLSEGASTILIALQDLFGILYINNFMYPKGNSKFLEFIQQYFLKIIPAYGSKSKATRVGKQQRVVNRLISELSSINNIAEQ</sequence>
<dbReference type="AlphaFoldDB" id="A0A8D8NC24"/>
<name>A0A8D8NC24_CULPI</name>
<feature type="compositionally biased region" description="Polar residues" evidence="1">
    <location>
        <begin position="207"/>
        <end position="241"/>
    </location>
</feature>